<organism evidence="9 10">
    <name type="scientific">Rhizobium quercicola</name>
    <dbReference type="NCBI Taxonomy" id="2901226"/>
    <lineage>
        <taxon>Bacteria</taxon>
        <taxon>Pseudomonadati</taxon>
        <taxon>Pseudomonadota</taxon>
        <taxon>Alphaproteobacteria</taxon>
        <taxon>Hyphomicrobiales</taxon>
        <taxon>Rhizobiaceae</taxon>
        <taxon>Rhizobium/Agrobacterium group</taxon>
        <taxon>Rhizobium</taxon>
    </lineage>
</organism>
<dbReference type="InterPro" id="IPR003717">
    <property type="entry name" value="RecO"/>
</dbReference>
<dbReference type="PANTHER" id="PTHR33991">
    <property type="entry name" value="DNA REPAIR PROTEIN RECO"/>
    <property type="match status" value="1"/>
</dbReference>
<evidence type="ECO:0000256" key="5">
    <source>
        <dbReference type="ARBA" id="ARBA00023204"/>
    </source>
</evidence>
<dbReference type="AlphaFoldDB" id="A0A9X1NRJ1"/>
<sequence length="262" mass="28690">MQWTDEAIILGIRRHGETSVVAEVMTRARGRHLGLVRGGRSRALQPVLQPGNAVEVTWRARLDEHLGEFRMEPVELRAARLMETATAVYGVQAMAALLRLLPERDPHPHLYTSLSVILDHLHDPKDAGELFVRFEIAVLEDLGFGLDLARCAATGAREDLAFISPKSGRAVSRTAGLPYAERMFALPPFLALEGRAADRQSLEDALRMTGYFLHRHVYEPRGIEISAARNGFVQAAMKALGTAPAAADAASTGEKTIDILLP</sequence>
<comment type="function">
    <text evidence="7">Involved in DNA repair and RecF pathway recombination.</text>
</comment>
<dbReference type="GO" id="GO:0006310">
    <property type="term" value="P:DNA recombination"/>
    <property type="evidence" value="ECO:0007669"/>
    <property type="project" value="UniProtKB-UniRule"/>
</dbReference>
<comment type="similarity">
    <text evidence="1 7">Belongs to the RecO family.</text>
</comment>
<dbReference type="PANTHER" id="PTHR33991:SF1">
    <property type="entry name" value="DNA REPAIR PROTEIN RECO"/>
    <property type="match status" value="1"/>
</dbReference>
<dbReference type="Pfam" id="PF11967">
    <property type="entry name" value="RecO_N"/>
    <property type="match status" value="1"/>
</dbReference>
<comment type="caution">
    <text evidence="9">The sequence shown here is derived from an EMBL/GenBank/DDBJ whole genome shotgun (WGS) entry which is preliminary data.</text>
</comment>
<dbReference type="Gene3D" id="1.20.1440.120">
    <property type="entry name" value="Recombination protein O, C-terminal domain"/>
    <property type="match status" value="1"/>
</dbReference>
<dbReference type="GO" id="GO:0043590">
    <property type="term" value="C:bacterial nucleoid"/>
    <property type="evidence" value="ECO:0007669"/>
    <property type="project" value="TreeGrafter"/>
</dbReference>
<dbReference type="GO" id="GO:0006302">
    <property type="term" value="P:double-strand break repair"/>
    <property type="evidence" value="ECO:0007669"/>
    <property type="project" value="TreeGrafter"/>
</dbReference>
<gene>
    <name evidence="7 9" type="primary">recO</name>
    <name evidence="9" type="ORF">LRX75_08210</name>
</gene>
<dbReference type="InterPro" id="IPR012340">
    <property type="entry name" value="NA-bd_OB-fold"/>
</dbReference>
<dbReference type="Pfam" id="PF02565">
    <property type="entry name" value="RecO_C"/>
    <property type="match status" value="1"/>
</dbReference>
<keyword evidence="5 7" id="KW-0234">DNA repair</keyword>
<evidence type="ECO:0000259" key="8">
    <source>
        <dbReference type="Pfam" id="PF11967"/>
    </source>
</evidence>
<evidence type="ECO:0000256" key="6">
    <source>
        <dbReference type="ARBA" id="ARBA00033409"/>
    </source>
</evidence>
<dbReference type="SUPFAM" id="SSF50249">
    <property type="entry name" value="Nucleic acid-binding proteins"/>
    <property type="match status" value="1"/>
</dbReference>
<evidence type="ECO:0000256" key="7">
    <source>
        <dbReference type="HAMAP-Rule" id="MF_00201"/>
    </source>
</evidence>
<keyword evidence="4 7" id="KW-0233">DNA recombination</keyword>
<dbReference type="Proteomes" id="UP001139089">
    <property type="component" value="Unassembled WGS sequence"/>
</dbReference>
<dbReference type="Gene3D" id="2.40.50.140">
    <property type="entry name" value="Nucleic acid-binding proteins"/>
    <property type="match status" value="1"/>
</dbReference>
<reference evidence="9" key="1">
    <citation type="submission" date="2021-12" db="EMBL/GenBank/DDBJ databases">
        <authorList>
            <person name="Li Y."/>
        </authorList>
    </citation>
    <scope>NUCLEOTIDE SEQUENCE</scope>
    <source>
        <strain evidence="9">DKSPLA3</strain>
    </source>
</reference>
<dbReference type="InterPro" id="IPR037278">
    <property type="entry name" value="ARFGAP/RecO"/>
</dbReference>
<feature type="domain" description="DNA replication/recombination mediator RecO N-terminal" evidence="8">
    <location>
        <begin position="1"/>
        <end position="73"/>
    </location>
</feature>
<evidence type="ECO:0000313" key="9">
    <source>
        <dbReference type="EMBL" id="MCD7109025.1"/>
    </source>
</evidence>
<protein>
    <recommendedName>
        <fullName evidence="2 7">DNA repair protein RecO</fullName>
    </recommendedName>
    <alternativeName>
        <fullName evidence="6 7">Recombination protein O</fullName>
    </alternativeName>
</protein>
<dbReference type="RefSeq" id="WP_231813385.1">
    <property type="nucleotide sequence ID" value="NZ_JAJOZR010000004.1"/>
</dbReference>
<evidence type="ECO:0000256" key="4">
    <source>
        <dbReference type="ARBA" id="ARBA00023172"/>
    </source>
</evidence>
<dbReference type="SUPFAM" id="SSF57863">
    <property type="entry name" value="ArfGap/RecO-like zinc finger"/>
    <property type="match status" value="1"/>
</dbReference>
<name>A0A9X1NRJ1_9HYPH</name>
<keyword evidence="10" id="KW-1185">Reference proteome</keyword>
<evidence type="ECO:0000313" key="10">
    <source>
        <dbReference type="Proteomes" id="UP001139089"/>
    </source>
</evidence>
<proteinExistence type="inferred from homology"/>
<dbReference type="NCBIfam" id="TIGR00613">
    <property type="entry name" value="reco"/>
    <property type="match status" value="1"/>
</dbReference>
<keyword evidence="3 7" id="KW-0227">DNA damage</keyword>
<dbReference type="InterPro" id="IPR042242">
    <property type="entry name" value="RecO_C"/>
</dbReference>
<dbReference type="HAMAP" id="MF_00201">
    <property type="entry name" value="RecO"/>
    <property type="match status" value="1"/>
</dbReference>
<evidence type="ECO:0000256" key="1">
    <source>
        <dbReference type="ARBA" id="ARBA00007452"/>
    </source>
</evidence>
<evidence type="ECO:0000256" key="3">
    <source>
        <dbReference type="ARBA" id="ARBA00022763"/>
    </source>
</evidence>
<evidence type="ECO:0000256" key="2">
    <source>
        <dbReference type="ARBA" id="ARBA00021310"/>
    </source>
</evidence>
<dbReference type="InterPro" id="IPR022572">
    <property type="entry name" value="DNA_rep/recomb_RecO_N"/>
</dbReference>
<accession>A0A9X1NRJ1</accession>
<dbReference type="EMBL" id="JAJOZR010000004">
    <property type="protein sequence ID" value="MCD7109025.1"/>
    <property type="molecule type" value="Genomic_DNA"/>
</dbReference>